<evidence type="ECO:0000256" key="5">
    <source>
        <dbReference type="ARBA" id="ARBA00022448"/>
    </source>
</evidence>
<evidence type="ECO:0000256" key="6">
    <source>
        <dbReference type="ARBA" id="ARBA00022660"/>
    </source>
</evidence>
<comment type="caution">
    <text evidence="15">The sequence shown here is derived from an EMBL/GenBank/DDBJ whole genome shotgun (WGS) entry which is preliminary data.</text>
</comment>
<organism evidence="15 16">
    <name type="scientific">Rhynchophorus ferrugineus</name>
    <name type="common">Red palm weevil</name>
    <name type="synonym">Curculio ferrugineus</name>
    <dbReference type="NCBI Taxonomy" id="354439"/>
    <lineage>
        <taxon>Eukaryota</taxon>
        <taxon>Metazoa</taxon>
        <taxon>Ecdysozoa</taxon>
        <taxon>Arthropoda</taxon>
        <taxon>Hexapoda</taxon>
        <taxon>Insecta</taxon>
        <taxon>Pterygota</taxon>
        <taxon>Neoptera</taxon>
        <taxon>Endopterygota</taxon>
        <taxon>Coleoptera</taxon>
        <taxon>Polyphaga</taxon>
        <taxon>Cucujiformia</taxon>
        <taxon>Curculionidae</taxon>
        <taxon>Dryophthorinae</taxon>
        <taxon>Rhynchophorus</taxon>
    </lineage>
</organism>
<keyword evidence="9" id="KW-0249">Electron transport</keyword>
<evidence type="ECO:0000256" key="11">
    <source>
        <dbReference type="ARBA" id="ARBA00023128"/>
    </source>
</evidence>
<protein>
    <recommendedName>
        <fullName evidence="4">NADH dehydrogenase [ubiquinone] 1 beta subcomplex subunit 3</fullName>
    </recommendedName>
    <alternativeName>
        <fullName evidence="13">Complex I-B12</fullName>
    </alternativeName>
    <alternativeName>
        <fullName evidence="14">NADH-ubiquinone oxidoreductase B12 subunit</fullName>
    </alternativeName>
</protein>
<dbReference type="PANTHER" id="PTHR15082:SF2">
    <property type="entry name" value="NADH DEHYDROGENASE [UBIQUINONE] 1 BETA SUBCOMPLEX SUBUNIT 3"/>
    <property type="match status" value="1"/>
</dbReference>
<keyword evidence="6" id="KW-0679">Respiratory chain</keyword>
<evidence type="ECO:0000313" key="15">
    <source>
        <dbReference type="EMBL" id="KAF7273217.1"/>
    </source>
</evidence>
<dbReference type="Pfam" id="PF08122">
    <property type="entry name" value="NDUF_B12"/>
    <property type="match status" value="1"/>
</dbReference>
<keyword evidence="16" id="KW-1185">Reference proteome</keyword>
<evidence type="ECO:0000313" key="16">
    <source>
        <dbReference type="Proteomes" id="UP000625711"/>
    </source>
</evidence>
<comment type="similarity">
    <text evidence="3">Belongs to the complex I NDUFB3 subunit family.</text>
</comment>
<dbReference type="OrthoDB" id="521512at2759"/>
<reference evidence="15" key="1">
    <citation type="submission" date="2020-08" db="EMBL/GenBank/DDBJ databases">
        <title>Genome sequencing and assembly of the red palm weevil Rhynchophorus ferrugineus.</title>
        <authorList>
            <person name="Dias G.B."/>
            <person name="Bergman C.M."/>
            <person name="Manee M."/>
        </authorList>
    </citation>
    <scope>NUCLEOTIDE SEQUENCE</scope>
    <source>
        <strain evidence="15">AA-2017</strain>
        <tissue evidence="15">Whole larva</tissue>
    </source>
</reference>
<evidence type="ECO:0000256" key="2">
    <source>
        <dbReference type="ARBA" id="ARBA00004298"/>
    </source>
</evidence>
<dbReference type="AlphaFoldDB" id="A0A834I5U8"/>
<keyword evidence="5" id="KW-0813">Transport</keyword>
<evidence type="ECO:0000256" key="14">
    <source>
        <dbReference type="ARBA" id="ARBA00032688"/>
    </source>
</evidence>
<evidence type="ECO:0000256" key="1">
    <source>
        <dbReference type="ARBA" id="ARBA00003195"/>
    </source>
</evidence>
<dbReference type="EMBL" id="JAACXV010013533">
    <property type="protein sequence ID" value="KAF7273217.1"/>
    <property type="molecule type" value="Genomic_DNA"/>
</dbReference>
<dbReference type="Proteomes" id="UP000625711">
    <property type="component" value="Unassembled WGS sequence"/>
</dbReference>
<evidence type="ECO:0000256" key="4">
    <source>
        <dbReference type="ARBA" id="ARBA00018680"/>
    </source>
</evidence>
<dbReference type="PANTHER" id="PTHR15082">
    <property type="entry name" value="NADH-UBIQUINONE OXIDOREDUCTASE B12 SUBUNIT"/>
    <property type="match status" value="1"/>
</dbReference>
<proteinExistence type="inferred from homology"/>
<name>A0A834I5U8_RHYFE</name>
<evidence type="ECO:0000256" key="3">
    <source>
        <dbReference type="ARBA" id="ARBA00005667"/>
    </source>
</evidence>
<keyword evidence="7" id="KW-0812">Transmembrane</keyword>
<comment type="subcellular location">
    <subcellularLocation>
        <location evidence="2">Mitochondrion inner membrane</location>
        <topology evidence="2">Single-pass membrane protein</topology>
        <orientation evidence="2">Matrix side</orientation>
    </subcellularLocation>
</comment>
<dbReference type="GO" id="GO:0022900">
    <property type="term" value="P:electron transport chain"/>
    <property type="evidence" value="ECO:0007669"/>
    <property type="project" value="InterPro"/>
</dbReference>
<evidence type="ECO:0000256" key="13">
    <source>
        <dbReference type="ARBA" id="ARBA00030217"/>
    </source>
</evidence>
<evidence type="ECO:0000256" key="12">
    <source>
        <dbReference type="ARBA" id="ARBA00023136"/>
    </source>
</evidence>
<evidence type="ECO:0000256" key="8">
    <source>
        <dbReference type="ARBA" id="ARBA00022792"/>
    </source>
</evidence>
<dbReference type="InterPro" id="IPR012576">
    <property type="entry name" value="NDUFB3"/>
</dbReference>
<keyword evidence="12" id="KW-0472">Membrane</keyword>
<comment type="function">
    <text evidence="1">Accessory subunit of the mitochondrial membrane respiratory chain NADH dehydrogenase (Complex I), that is believed not to be involved in catalysis. Complex I functions in the transfer of electrons from NADH to the respiratory chain. The immediate electron acceptor for the enzyme is believed to be ubiquinone.</text>
</comment>
<keyword evidence="8" id="KW-0999">Mitochondrion inner membrane</keyword>
<sequence>MAGGHGQGHGHGHGHETYTVPDYRIYKVEDVPLLVRTRNALASHGLKDPWLRNEVWRYDPKEFGTEASNLRKLFLRGFKLGFGAFVLTMVGTEIYDRYYPSEHGHGHGKGHH</sequence>
<dbReference type="GO" id="GO:0032981">
    <property type="term" value="P:mitochondrial respiratory chain complex I assembly"/>
    <property type="evidence" value="ECO:0007669"/>
    <property type="project" value="TreeGrafter"/>
</dbReference>
<keyword evidence="10" id="KW-1133">Transmembrane helix</keyword>
<evidence type="ECO:0000256" key="7">
    <source>
        <dbReference type="ARBA" id="ARBA00022692"/>
    </source>
</evidence>
<accession>A0A834I5U8</accession>
<gene>
    <name evidence="15" type="ORF">GWI33_014069</name>
</gene>
<dbReference type="GO" id="GO:0005743">
    <property type="term" value="C:mitochondrial inner membrane"/>
    <property type="evidence" value="ECO:0007669"/>
    <property type="project" value="UniProtKB-SubCell"/>
</dbReference>
<evidence type="ECO:0000256" key="9">
    <source>
        <dbReference type="ARBA" id="ARBA00022982"/>
    </source>
</evidence>
<keyword evidence="11" id="KW-0496">Mitochondrion</keyword>
<evidence type="ECO:0000256" key="10">
    <source>
        <dbReference type="ARBA" id="ARBA00022989"/>
    </source>
</evidence>